<sequence>MAELELPAASVALVRKHARVVVGRAGLGASERADVEQELTARLLGGWPQYRPARGHPLVFCEVVVGRAAAMMLREYRATKRGREKVILACDIDRHDPDERVDPADDCRGRELRADVAAEVAALPRELREVAERLREQSCAAAARDLGISRATLGRRVERLRERFAARDLDAYLSSQGGG</sequence>
<evidence type="ECO:0000313" key="1">
    <source>
        <dbReference type="EMBL" id="OWK39947.1"/>
    </source>
</evidence>
<gene>
    <name evidence="1" type="ORF">FRUB_05837</name>
</gene>
<accession>A0A225DUX2</accession>
<evidence type="ECO:0000313" key="2">
    <source>
        <dbReference type="Proteomes" id="UP000214646"/>
    </source>
</evidence>
<protein>
    <submittedName>
        <fullName evidence="1">Uncharacterized protein</fullName>
    </submittedName>
</protein>
<dbReference type="Gene3D" id="1.10.10.10">
    <property type="entry name" value="Winged helix-like DNA-binding domain superfamily/Winged helix DNA-binding domain"/>
    <property type="match status" value="1"/>
</dbReference>
<keyword evidence="2" id="KW-1185">Reference proteome</keyword>
<comment type="caution">
    <text evidence="1">The sequence shown here is derived from an EMBL/GenBank/DDBJ whole genome shotgun (WGS) entry which is preliminary data.</text>
</comment>
<proteinExistence type="predicted"/>
<dbReference type="AlphaFoldDB" id="A0A225DUX2"/>
<organism evidence="1 2">
    <name type="scientific">Fimbriiglobus ruber</name>
    <dbReference type="NCBI Taxonomy" id="1908690"/>
    <lineage>
        <taxon>Bacteria</taxon>
        <taxon>Pseudomonadati</taxon>
        <taxon>Planctomycetota</taxon>
        <taxon>Planctomycetia</taxon>
        <taxon>Gemmatales</taxon>
        <taxon>Gemmataceae</taxon>
        <taxon>Fimbriiglobus</taxon>
    </lineage>
</organism>
<dbReference type="Proteomes" id="UP000214646">
    <property type="component" value="Unassembled WGS sequence"/>
</dbReference>
<name>A0A225DUX2_9BACT</name>
<reference evidence="2" key="1">
    <citation type="submission" date="2017-06" db="EMBL/GenBank/DDBJ databases">
        <title>Genome analysis of Fimbriiglobus ruber SP5, the first member of the order Planctomycetales with confirmed chitinolytic capability.</title>
        <authorList>
            <person name="Ravin N.V."/>
            <person name="Rakitin A.L."/>
            <person name="Ivanova A.A."/>
            <person name="Beletsky A.V."/>
            <person name="Kulichevskaya I.S."/>
            <person name="Mardanov A.V."/>
            <person name="Dedysh S.N."/>
        </authorList>
    </citation>
    <scope>NUCLEOTIDE SEQUENCE [LARGE SCALE GENOMIC DNA]</scope>
    <source>
        <strain evidence="2">SP5</strain>
    </source>
</reference>
<dbReference type="EMBL" id="NIDE01000009">
    <property type="protein sequence ID" value="OWK39947.1"/>
    <property type="molecule type" value="Genomic_DNA"/>
</dbReference>
<dbReference type="InterPro" id="IPR036388">
    <property type="entry name" value="WH-like_DNA-bd_sf"/>
</dbReference>
<dbReference type="RefSeq" id="WP_088256761.1">
    <property type="nucleotide sequence ID" value="NZ_NIDE01000009.1"/>
</dbReference>